<accession>A0ACC6V304</accession>
<sequence>MVGAIAFLVLLAAGLALLYAVPKLFAPRAKTKPKELRFEAGNPPYGRLRRRMVIQYIRYVLAAASFEALASLALVAYSTAQQDLVTPLALTAVVAGVMAAVGGDVWSHD</sequence>
<evidence type="ECO:0000313" key="1">
    <source>
        <dbReference type="EMBL" id="MFB6491104.1"/>
    </source>
</evidence>
<name>A0ACC6V304_9CREN</name>
<comment type="caution">
    <text evidence="1">The sequence shown here is derived from an EMBL/GenBank/DDBJ whole genome shotgun (WGS) entry which is preliminary data.</text>
</comment>
<dbReference type="EMBL" id="JZWT02000021">
    <property type="protein sequence ID" value="MFB6491104.1"/>
    <property type="molecule type" value="Genomic_DNA"/>
</dbReference>
<reference evidence="1" key="1">
    <citation type="submission" date="2024-07" db="EMBL/GenBank/DDBJ databases">
        <title>Metagenome and Metagenome-Assembled Genomes of Archaea from a hot spring from the geothermal field of Los Azufres, Mexico.</title>
        <authorList>
            <person name="Marin-Paredes R."/>
            <person name="Martinez-Romero E."/>
            <person name="Servin-Garciduenas L.E."/>
        </authorList>
    </citation>
    <scope>NUCLEOTIDE SEQUENCE</scope>
</reference>
<protein>
    <submittedName>
        <fullName evidence="1">NADH-quinone oxidoreductase</fullName>
    </submittedName>
</protein>
<gene>
    <name evidence="1" type="ORF">TU35_007690</name>
</gene>
<proteinExistence type="predicted"/>
<evidence type="ECO:0000313" key="2">
    <source>
        <dbReference type="Proteomes" id="UP000033636"/>
    </source>
</evidence>
<organism evidence="1 2">
    <name type="scientific">Thermoproteus sp. AZ2</name>
    <dbReference type="NCBI Taxonomy" id="1609232"/>
    <lineage>
        <taxon>Archaea</taxon>
        <taxon>Thermoproteota</taxon>
        <taxon>Thermoprotei</taxon>
        <taxon>Thermoproteales</taxon>
        <taxon>Thermoproteaceae</taxon>
        <taxon>Thermoproteus</taxon>
    </lineage>
</organism>
<dbReference type="Proteomes" id="UP000033636">
    <property type="component" value="Unassembled WGS sequence"/>
</dbReference>